<proteinExistence type="predicted"/>
<keyword evidence="1" id="KW-0732">Signal</keyword>
<sequence>MRFFPFALGTLLLAAPHLSLAQTTDPAPAPRFFVGLGAYSSYYQKLGNQRFLNSGLQVPVQLTAGYQWRPRLAVQVGVAYSGMSNRYSNSGYYYTGPNSLNYYEAAGRYTGRSASVSALARYTLTRNPAHRMQFDALGGLTLERRTSSSRGTRSDSVQSSFVTTPYNYNFSQNTVLLTLGMGTRYRITPRFEPDL</sequence>
<feature type="chain" id="PRO_5047383152" description="Outer membrane protein beta-barrel domain-containing protein" evidence="1">
    <location>
        <begin position="22"/>
        <end position="195"/>
    </location>
</feature>
<evidence type="ECO:0000256" key="1">
    <source>
        <dbReference type="SAM" id="SignalP"/>
    </source>
</evidence>
<accession>A0ABW2U5X2</accession>
<gene>
    <name evidence="2" type="ORF">ACFQT0_13440</name>
</gene>
<name>A0ABW2U5X2_9BACT</name>
<evidence type="ECO:0008006" key="4">
    <source>
        <dbReference type="Google" id="ProtNLM"/>
    </source>
</evidence>
<evidence type="ECO:0000313" key="3">
    <source>
        <dbReference type="Proteomes" id="UP001596513"/>
    </source>
</evidence>
<dbReference type="EMBL" id="JBHTEK010000001">
    <property type="protein sequence ID" value="MFC7668269.1"/>
    <property type="molecule type" value="Genomic_DNA"/>
</dbReference>
<dbReference type="RefSeq" id="WP_380203445.1">
    <property type="nucleotide sequence ID" value="NZ_JBHTEK010000001.1"/>
</dbReference>
<feature type="signal peptide" evidence="1">
    <location>
        <begin position="1"/>
        <end position="21"/>
    </location>
</feature>
<protein>
    <recommendedName>
        <fullName evidence="4">Outer membrane protein beta-barrel domain-containing protein</fullName>
    </recommendedName>
</protein>
<dbReference type="Proteomes" id="UP001596513">
    <property type="component" value="Unassembled WGS sequence"/>
</dbReference>
<reference evidence="3" key="1">
    <citation type="journal article" date="2019" name="Int. J. Syst. Evol. Microbiol.">
        <title>The Global Catalogue of Microorganisms (GCM) 10K type strain sequencing project: providing services to taxonomists for standard genome sequencing and annotation.</title>
        <authorList>
            <consortium name="The Broad Institute Genomics Platform"/>
            <consortium name="The Broad Institute Genome Sequencing Center for Infectious Disease"/>
            <person name="Wu L."/>
            <person name="Ma J."/>
        </authorList>
    </citation>
    <scope>NUCLEOTIDE SEQUENCE [LARGE SCALE GENOMIC DNA]</scope>
    <source>
        <strain evidence="3">JCM 19635</strain>
    </source>
</reference>
<dbReference type="Gene3D" id="2.40.160.20">
    <property type="match status" value="1"/>
</dbReference>
<comment type="caution">
    <text evidence="2">The sequence shown here is derived from an EMBL/GenBank/DDBJ whole genome shotgun (WGS) entry which is preliminary data.</text>
</comment>
<keyword evidence="3" id="KW-1185">Reference proteome</keyword>
<organism evidence="2 3">
    <name type="scientific">Hymenobacter humi</name>
    <dbReference type="NCBI Taxonomy" id="1411620"/>
    <lineage>
        <taxon>Bacteria</taxon>
        <taxon>Pseudomonadati</taxon>
        <taxon>Bacteroidota</taxon>
        <taxon>Cytophagia</taxon>
        <taxon>Cytophagales</taxon>
        <taxon>Hymenobacteraceae</taxon>
        <taxon>Hymenobacter</taxon>
    </lineage>
</organism>
<evidence type="ECO:0000313" key="2">
    <source>
        <dbReference type="EMBL" id="MFC7668269.1"/>
    </source>
</evidence>